<dbReference type="Gene3D" id="3.90.215.10">
    <property type="entry name" value="Gamma Fibrinogen, chain A, domain 1"/>
    <property type="match status" value="1"/>
</dbReference>
<dbReference type="CDD" id="cd00087">
    <property type="entry name" value="FReD"/>
    <property type="match status" value="1"/>
</dbReference>
<dbReference type="Proteomes" id="UP000504635">
    <property type="component" value="Unplaced"/>
</dbReference>
<dbReference type="AlphaFoldDB" id="A0A6J2Y4C2"/>
<evidence type="ECO:0000313" key="6">
    <source>
        <dbReference type="RefSeq" id="XP_030757845.1"/>
    </source>
</evidence>
<keyword evidence="5" id="KW-1185">Reference proteome</keyword>
<dbReference type="PANTHER" id="PTHR19143:SF459">
    <property type="entry name" value="FIBRINOGEN C-TERMINAL DOMAIN-CONTAINING PROTEIN"/>
    <property type="match status" value="1"/>
</dbReference>
<sequence length="665" mass="77166">MLKTSPAMLVLFYVVSFIVLNQVYCVPPSTTGRVLPSSSHEDVVSEVATIRNTMKVLSEQWEKWNTLFITSLEPRITSTASTLSTIDSNIHNLQERTHVWDTFQLHVAAWNDQLASLDSKIDILSKGMEKLIVIDSKLSTMLQSEYKLDRLTKIVNTLEESLLDLGSSVKNKYKPSKDSLFEEFAARGILSSLKLVERKLDRLLIGKQNDLMRLKTLEDSNTKCNLPKQTEELLNDISSKVDVIFDGINKKFDPDYTDDYTDGKYHEGSGNPDSSTSLEQNITSKKPSFVTHRKPLEEIFSKILEIDRNTYSLQKDISNINYNLQNVCNKTVLEQTFRTVFENYRDDQNQYINSLLNSYFREQRTYEKSMFARLNQSVCNVKNKEIVPLYPSSTERIREQIVPVTTETVLKPPTIKLNVKNDLNYVTNQNKTSCDHLDIDNNTSGIYVFKNNFADFRNERFFNKKFCLVRDDGLWTVIQRRNNYTLQQDFNVSWNDYKLGFGDLERDFWIGNNFLARWSKNNDLTLRIELEDFDGNYAWAEYTRFQVLDEEEEYKLVIGGYSGNSSDALLSHDGALFSTFDRKNDQAPDCCPCSVSYGGGWWFTSCFESNLNGLYYRKPYVNDYFRGIIWEHWLGNYSLKKSVMMVKSNGYTQLYHPNRTRVEEP</sequence>
<dbReference type="GeneID" id="115883625"/>
<name>A0A6J2Y4C2_SITOR</name>
<dbReference type="InParanoid" id="A0A6J2Y4C2"/>
<reference evidence="6" key="1">
    <citation type="submission" date="2025-08" db="UniProtKB">
        <authorList>
            <consortium name="RefSeq"/>
        </authorList>
    </citation>
    <scope>IDENTIFICATION</scope>
    <source>
        <tissue evidence="6">Gonads</tissue>
    </source>
</reference>
<organism evidence="5 6">
    <name type="scientific">Sitophilus oryzae</name>
    <name type="common">Rice weevil</name>
    <name type="synonym">Curculio oryzae</name>
    <dbReference type="NCBI Taxonomy" id="7048"/>
    <lineage>
        <taxon>Eukaryota</taxon>
        <taxon>Metazoa</taxon>
        <taxon>Ecdysozoa</taxon>
        <taxon>Arthropoda</taxon>
        <taxon>Hexapoda</taxon>
        <taxon>Insecta</taxon>
        <taxon>Pterygota</taxon>
        <taxon>Neoptera</taxon>
        <taxon>Endopterygota</taxon>
        <taxon>Coleoptera</taxon>
        <taxon>Polyphaga</taxon>
        <taxon>Cucujiformia</taxon>
        <taxon>Curculionidae</taxon>
        <taxon>Dryophthorinae</taxon>
        <taxon>Sitophilus</taxon>
    </lineage>
</organism>
<dbReference type="InterPro" id="IPR050373">
    <property type="entry name" value="Fibrinogen_C-term_domain"/>
</dbReference>
<dbReference type="InterPro" id="IPR036056">
    <property type="entry name" value="Fibrinogen-like_C"/>
</dbReference>
<dbReference type="SUPFAM" id="SSF56496">
    <property type="entry name" value="Fibrinogen C-terminal domain-like"/>
    <property type="match status" value="1"/>
</dbReference>
<gene>
    <name evidence="6" type="primary">LOC115883625</name>
</gene>
<proteinExistence type="predicted"/>
<feature type="chain" id="PRO_5027036036" evidence="3">
    <location>
        <begin position="26"/>
        <end position="665"/>
    </location>
</feature>
<evidence type="ECO:0000313" key="5">
    <source>
        <dbReference type="Proteomes" id="UP000504635"/>
    </source>
</evidence>
<dbReference type="OrthoDB" id="6145874at2759"/>
<feature type="signal peptide" evidence="3">
    <location>
        <begin position="1"/>
        <end position="25"/>
    </location>
</feature>
<keyword evidence="3" id="KW-0732">Signal</keyword>
<dbReference type="InterPro" id="IPR014716">
    <property type="entry name" value="Fibrinogen_a/b/g_C_1"/>
</dbReference>
<dbReference type="GO" id="GO:0005615">
    <property type="term" value="C:extracellular space"/>
    <property type="evidence" value="ECO:0007669"/>
    <property type="project" value="TreeGrafter"/>
</dbReference>
<dbReference type="SMART" id="SM00186">
    <property type="entry name" value="FBG"/>
    <property type="match status" value="1"/>
</dbReference>
<protein>
    <submittedName>
        <fullName evidence="6">Angiopoietin-related protein 3-like</fullName>
    </submittedName>
</protein>
<dbReference type="KEGG" id="soy:115883625"/>
<dbReference type="InterPro" id="IPR002181">
    <property type="entry name" value="Fibrinogen_a/b/g_C_dom"/>
</dbReference>
<evidence type="ECO:0000256" key="2">
    <source>
        <dbReference type="SAM" id="MobiDB-lite"/>
    </source>
</evidence>
<feature type="region of interest" description="Disordered" evidence="2">
    <location>
        <begin position="261"/>
        <end position="284"/>
    </location>
</feature>
<dbReference type="InterPro" id="IPR020837">
    <property type="entry name" value="Fibrinogen_CS"/>
</dbReference>
<accession>A0A6J2Y4C2</accession>
<dbReference type="PANTHER" id="PTHR19143">
    <property type="entry name" value="FIBRINOGEN/TENASCIN/ANGIOPOEITIN"/>
    <property type="match status" value="1"/>
</dbReference>
<dbReference type="RefSeq" id="XP_030757845.1">
    <property type="nucleotide sequence ID" value="XM_030901985.1"/>
</dbReference>
<evidence type="ECO:0000259" key="4">
    <source>
        <dbReference type="PROSITE" id="PS51406"/>
    </source>
</evidence>
<evidence type="ECO:0000256" key="3">
    <source>
        <dbReference type="SAM" id="SignalP"/>
    </source>
</evidence>
<evidence type="ECO:0000256" key="1">
    <source>
        <dbReference type="ARBA" id="ARBA00023157"/>
    </source>
</evidence>
<feature type="domain" description="Fibrinogen C-terminal" evidence="4">
    <location>
        <begin position="425"/>
        <end position="650"/>
    </location>
</feature>
<dbReference type="Pfam" id="PF00147">
    <property type="entry name" value="Fibrinogen_C"/>
    <property type="match status" value="1"/>
</dbReference>
<dbReference type="PROSITE" id="PS51406">
    <property type="entry name" value="FIBRINOGEN_C_2"/>
    <property type="match status" value="1"/>
</dbReference>
<feature type="compositionally biased region" description="Polar residues" evidence="2">
    <location>
        <begin position="271"/>
        <end position="284"/>
    </location>
</feature>
<dbReference type="PROSITE" id="PS00514">
    <property type="entry name" value="FIBRINOGEN_C_1"/>
    <property type="match status" value="1"/>
</dbReference>
<keyword evidence="1" id="KW-1015">Disulfide bond</keyword>